<dbReference type="InterPro" id="IPR029016">
    <property type="entry name" value="GAF-like_dom_sf"/>
</dbReference>
<proteinExistence type="predicted"/>
<keyword evidence="1" id="KW-0805">Transcription regulation</keyword>
<organism evidence="6 7">
    <name type="scientific">Leucothrix arctica</name>
    <dbReference type="NCBI Taxonomy" id="1481894"/>
    <lineage>
        <taxon>Bacteria</taxon>
        <taxon>Pseudomonadati</taxon>
        <taxon>Pseudomonadota</taxon>
        <taxon>Gammaproteobacteria</taxon>
        <taxon>Thiotrichales</taxon>
        <taxon>Thiotrichaceae</taxon>
        <taxon>Leucothrix</taxon>
    </lineage>
</organism>
<dbReference type="InterPro" id="IPR036388">
    <property type="entry name" value="WH-like_DNA-bd_sf"/>
</dbReference>
<feature type="domain" description="IclR-ED" evidence="5">
    <location>
        <begin position="74"/>
        <end position="257"/>
    </location>
</feature>
<dbReference type="PROSITE" id="PS51078">
    <property type="entry name" value="ICLR_ED"/>
    <property type="match status" value="1"/>
</dbReference>
<dbReference type="RefSeq" id="WP_109822919.1">
    <property type="nucleotide sequence ID" value="NZ_QGKL01000024.1"/>
</dbReference>
<dbReference type="InterPro" id="IPR036390">
    <property type="entry name" value="WH_DNA-bd_sf"/>
</dbReference>
<dbReference type="GO" id="GO:0003677">
    <property type="term" value="F:DNA binding"/>
    <property type="evidence" value="ECO:0007669"/>
    <property type="project" value="UniProtKB-KW"/>
</dbReference>
<evidence type="ECO:0000313" key="6">
    <source>
        <dbReference type="EMBL" id="PWQ96990.1"/>
    </source>
</evidence>
<dbReference type="GO" id="GO:0045892">
    <property type="term" value="P:negative regulation of DNA-templated transcription"/>
    <property type="evidence" value="ECO:0007669"/>
    <property type="project" value="TreeGrafter"/>
</dbReference>
<dbReference type="PROSITE" id="PS51077">
    <property type="entry name" value="HTH_ICLR"/>
    <property type="match status" value="1"/>
</dbReference>
<reference evidence="6 7" key="1">
    <citation type="submission" date="2018-05" db="EMBL/GenBank/DDBJ databases">
        <title>Leucothrix arctica sp. nov., isolated from Arctic seawater.</title>
        <authorList>
            <person name="Choi A."/>
            <person name="Baek K."/>
        </authorList>
    </citation>
    <scope>NUCLEOTIDE SEQUENCE [LARGE SCALE GENOMIC DNA]</scope>
    <source>
        <strain evidence="6 7">IMCC9719</strain>
    </source>
</reference>
<protein>
    <submittedName>
        <fullName evidence="6">IclR family transcriptional regulator</fullName>
    </submittedName>
</protein>
<sequence>MAKVAGVKTENSGLTRGLMVVSEIADSRTPLRFADLQASLDVPKATLHRLLGSLQTEGMVRFNEGSQTYSVGYRLLELANQAWKQSDVRELAYSSMLDLAEVTGESVQLAVLVDTNAVYLSQVESEQSVRYSVSVGDKSPVYCSGVGKAMLAALPLDQQREFVGSIEFKRYTQQTITSPVLLLRQLKEISKCGFAFDTEEHQHGIRCVAAAIVDTAGLPVAAISVTAPTFRVTDSDFEDWGKRVAKAAQTIAQRLQPETKLSVEVK</sequence>
<evidence type="ECO:0000259" key="4">
    <source>
        <dbReference type="PROSITE" id="PS51077"/>
    </source>
</evidence>
<dbReference type="SUPFAM" id="SSF46785">
    <property type="entry name" value="Winged helix' DNA-binding domain"/>
    <property type="match status" value="1"/>
</dbReference>
<evidence type="ECO:0000256" key="3">
    <source>
        <dbReference type="ARBA" id="ARBA00023163"/>
    </source>
</evidence>
<dbReference type="PANTHER" id="PTHR30136:SF35">
    <property type="entry name" value="HTH-TYPE TRANSCRIPTIONAL REGULATOR RV1719"/>
    <property type="match status" value="1"/>
</dbReference>
<dbReference type="InterPro" id="IPR014757">
    <property type="entry name" value="Tscrpt_reg_IclR_C"/>
</dbReference>
<dbReference type="Pfam" id="PF01614">
    <property type="entry name" value="IclR_C"/>
    <property type="match status" value="1"/>
</dbReference>
<dbReference type="PANTHER" id="PTHR30136">
    <property type="entry name" value="HELIX-TURN-HELIX TRANSCRIPTIONAL REGULATOR, ICLR FAMILY"/>
    <property type="match status" value="1"/>
</dbReference>
<evidence type="ECO:0000313" key="7">
    <source>
        <dbReference type="Proteomes" id="UP000245506"/>
    </source>
</evidence>
<dbReference type="GO" id="GO:0003700">
    <property type="term" value="F:DNA-binding transcription factor activity"/>
    <property type="evidence" value="ECO:0007669"/>
    <property type="project" value="TreeGrafter"/>
</dbReference>
<dbReference type="OrthoDB" id="9807558at2"/>
<dbReference type="InterPro" id="IPR050707">
    <property type="entry name" value="HTH_MetabolicPath_Reg"/>
</dbReference>
<dbReference type="Gene3D" id="1.10.10.10">
    <property type="entry name" value="Winged helix-like DNA-binding domain superfamily/Winged helix DNA-binding domain"/>
    <property type="match status" value="1"/>
</dbReference>
<name>A0A317CKX9_9GAMM</name>
<keyword evidence="2" id="KW-0238">DNA-binding</keyword>
<dbReference type="SUPFAM" id="SSF55781">
    <property type="entry name" value="GAF domain-like"/>
    <property type="match status" value="1"/>
</dbReference>
<keyword evidence="3" id="KW-0804">Transcription</keyword>
<feature type="domain" description="HTH iclR-type" evidence="4">
    <location>
        <begin position="11"/>
        <end position="73"/>
    </location>
</feature>
<dbReference type="AlphaFoldDB" id="A0A317CKX9"/>
<keyword evidence="7" id="KW-1185">Reference proteome</keyword>
<dbReference type="SMART" id="SM00346">
    <property type="entry name" value="HTH_ICLR"/>
    <property type="match status" value="1"/>
</dbReference>
<dbReference type="InterPro" id="IPR005471">
    <property type="entry name" value="Tscrpt_reg_IclR_N"/>
</dbReference>
<dbReference type="EMBL" id="QGKL01000024">
    <property type="protein sequence ID" value="PWQ96990.1"/>
    <property type="molecule type" value="Genomic_DNA"/>
</dbReference>
<evidence type="ECO:0000256" key="2">
    <source>
        <dbReference type="ARBA" id="ARBA00023125"/>
    </source>
</evidence>
<accession>A0A317CKX9</accession>
<evidence type="ECO:0000256" key="1">
    <source>
        <dbReference type="ARBA" id="ARBA00023015"/>
    </source>
</evidence>
<dbReference type="Proteomes" id="UP000245506">
    <property type="component" value="Unassembled WGS sequence"/>
</dbReference>
<dbReference type="Gene3D" id="3.30.450.40">
    <property type="match status" value="1"/>
</dbReference>
<gene>
    <name evidence="6" type="ORF">DKT75_08110</name>
</gene>
<evidence type="ECO:0000259" key="5">
    <source>
        <dbReference type="PROSITE" id="PS51078"/>
    </source>
</evidence>
<comment type="caution">
    <text evidence="6">The sequence shown here is derived from an EMBL/GenBank/DDBJ whole genome shotgun (WGS) entry which is preliminary data.</text>
</comment>
<dbReference type="Pfam" id="PF09339">
    <property type="entry name" value="HTH_IclR"/>
    <property type="match status" value="1"/>
</dbReference>